<dbReference type="Pfam" id="PF16868">
    <property type="entry name" value="NMT1_3"/>
    <property type="match status" value="1"/>
</dbReference>
<dbReference type="AlphaFoldDB" id="A0A059VBX7"/>
<reference evidence="1" key="1">
    <citation type="submission" date="2014-03" db="EMBL/GenBank/DDBJ databases">
        <title>CTD 241 fosmid library clone Pool3 contig00022.</title>
        <authorList>
            <person name="Pierechod M."/>
            <person name="Altermark B."/>
            <person name="Willassen N.P."/>
        </authorList>
    </citation>
    <scope>NUCLEOTIDE SEQUENCE</scope>
</reference>
<dbReference type="SUPFAM" id="SSF53850">
    <property type="entry name" value="Periplasmic binding protein-like II"/>
    <property type="match status" value="1"/>
</dbReference>
<organism evidence="1">
    <name type="scientific">uncultured bacterium 'pool 3 contig00022'</name>
    <dbReference type="NCBI Taxonomy" id="1497872"/>
    <lineage>
        <taxon>Bacteria</taxon>
        <taxon>environmental samples</taxon>
    </lineage>
</organism>
<proteinExistence type="predicted"/>
<dbReference type="NCBIfam" id="TIGR02122">
    <property type="entry name" value="TRAP_TAXI"/>
    <property type="match status" value="1"/>
</dbReference>
<sequence>MRKKLAALLLCSLVTMPVLEARLRRISIGTNPVGTIYFVVGSGIAKLFTKELRVPARAVPHAGSSVYLALLDRGEITLGLNTSLDAALAYRGSAPYKRALDVEALARIFVMPYGYFVKARSGIETLADLKGKRVVVDLKGNASLAALNWAMLETAGLSKNDITPVAVGGIEQGVAAVTEGRADAAPIAMGIPLLRRAHAAIPGGVRVVALGPEATDEALHELAPGSRTHRLEPSSEYVGVSQTTMVSAFDTFINVGSHVDAEDAYLLVKTLHENWAGLQNDYPALRDLSADGLDPATNPHPYATGAVRYYKEAELWSEANDAQQAKVKR</sequence>
<name>A0A059VBX7_9BACT</name>
<accession>A0A059VBX7</accession>
<dbReference type="PANTHER" id="PTHR42941">
    <property type="entry name" value="SLL1037 PROTEIN"/>
    <property type="match status" value="1"/>
</dbReference>
<evidence type="ECO:0000313" key="1">
    <source>
        <dbReference type="EMBL" id="AHZ89333.1"/>
    </source>
</evidence>
<dbReference type="Gene3D" id="3.40.190.10">
    <property type="entry name" value="Periplasmic binding protein-like II"/>
    <property type="match status" value="2"/>
</dbReference>
<dbReference type="InterPro" id="IPR011852">
    <property type="entry name" value="TRAP_TAXI"/>
</dbReference>
<protein>
    <submittedName>
        <fullName evidence="1">Putative immunogenic protein</fullName>
    </submittedName>
</protein>
<dbReference type="EMBL" id="KJ538549">
    <property type="protein sequence ID" value="AHZ89333.1"/>
    <property type="molecule type" value="Genomic_DNA"/>
</dbReference>
<dbReference type="PANTHER" id="PTHR42941:SF1">
    <property type="entry name" value="SLL1037 PROTEIN"/>
    <property type="match status" value="1"/>
</dbReference>